<dbReference type="PROSITE" id="PS51782">
    <property type="entry name" value="LYSM"/>
    <property type="match status" value="1"/>
</dbReference>
<gene>
    <name evidence="6" type="ORF">AT03_11560</name>
</gene>
<feature type="domain" description="BON" evidence="4">
    <location>
        <begin position="18"/>
        <end position="87"/>
    </location>
</feature>
<dbReference type="PANTHER" id="PTHR34700">
    <property type="entry name" value="POTASSIUM BINDING PROTEIN KBP"/>
    <property type="match status" value="1"/>
</dbReference>
<comment type="subcellular location">
    <subcellularLocation>
        <location evidence="1">Cytoplasm</location>
    </subcellularLocation>
</comment>
<dbReference type="InterPro" id="IPR018392">
    <property type="entry name" value="LysM"/>
</dbReference>
<dbReference type="InterPro" id="IPR052196">
    <property type="entry name" value="Bact_Kbp"/>
</dbReference>
<dbReference type="SUPFAM" id="SSF54106">
    <property type="entry name" value="LysM domain"/>
    <property type="match status" value="1"/>
</dbReference>
<protein>
    <recommendedName>
        <fullName evidence="3">Potassium binding protein Kbp</fullName>
    </recommendedName>
</protein>
<dbReference type="Gene3D" id="3.10.350.10">
    <property type="entry name" value="LysM domain"/>
    <property type="match status" value="1"/>
</dbReference>
<keyword evidence="7" id="KW-1185">Reference proteome</keyword>
<evidence type="ECO:0000259" key="5">
    <source>
        <dbReference type="PROSITE" id="PS51782"/>
    </source>
</evidence>
<proteinExistence type="predicted"/>
<dbReference type="Proteomes" id="UP000029986">
    <property type="component" value="Chromosome"/>
</dbReference>
<dbReference type="GeneID" id="56892006"/>
<evidence type="ECO:0000256" key="2">
    <source>
        <dbReference type="ARBA" id="ARBA00022490"/>
    </source>
</evidence>
<dbReference type="FunFam" id="3.10.350.10:FF:000001">
    <property type="entry name" value="Peptidoglycan-binding protein LysM"/>
    <property type="match status" value="1"/>
</dbReference>
<reference evidence="6 7" key="1">
    <citation type="journal article" date="2014" name="Gut Pathog.">
        <title>Gene clusters of Hafnia alvei strain FB1 important in survival and pathogenesis: a draft genome perspective.</title>
        <authorList>
            <person name="Tan J.Y."/>
            <person name="Yin W.F."/>
            <person name="Chan K.G."/>
        </authorList>
    </citation>
    <scope>NUCLEOTIDE SEQUENCE [LARGE SCALE GENOMIC DNA]</scope>
    <source>
        <strain evidence="6 7">FB1</strain>
    </source>
</reference>
<dbReference type="PROSITE" id="PS50914">
    <property type="entry name" value="BON"/>
    <property type="match status" value="1"/>
</dbReference>
<evidence type="ECO:0000256" key="3">
    <source>
        <dbReference type="ARBA" id="ARBA00072219"/>
    </source>
</evidence>
<dbReference type="PATRIC" id="fig|1453496.5.peg.2335"/>
<dbReference type="Pfam" id="PF04972">
    <property type="entry name" value="BON"/>
    <property type="match status" value="1"/>
</dbReference>
<evidence type="ECO:0000259" key="4">
    <source>
        <dbReference type="PROSITE" id="PS50914"/>
    </source>
</evidence>
<sequence length="145" mass="15499">MGLLSFVKDAGEKLWDAVSGNRDDKLKEHINKLGLPGADKVDVKVADDGTATVSGEGVSQELKEKILVAIGNVAGISKVDDQLAAAQSGVESHFYTVKAGDTLSAIAKAQYGNANDYMRIFEANKPMLSHPDKIYPGQMLIIPQK</sequence>
<dbReference type="HOGENOM" id="CLU_125377_0_0_6"/>
<dbReference type="SMART" id="SM00257">
    <property type="entry name" value="LysM"/>
    <property type="match status" value="1"/>
</dbReference>
<dbReference type="PANTHER" id="PTHR34700:SF8">
    <property type="entry name" value="POTASSIUM BINDING PROTEIN KBP"/>
    <property type="match status" value="1"/>
</dbReference>
<dbReference type="RefSeq" id="WP_025801085.1">
    <property type="nucleotide sequence ID" value="NZ_CP009706.1"/>
</dbReference>
<dbReference type="EMBL" id="CP009706">
    <property type="protein sequence ID" value="AIU72957.1"/>
    <property type="molecule type" value="Genomic_DNA"/>
</dbReference>
<dbReference type="CDD" id="cd00118">
    <property type="entry name" value="LysM"/>
    <property type="match status" value="1"/>
</dbReference>
<dbReference type="NCBIfam" id="NF008399">
    <property type="entry name" value="PRK11198.1"/>
    <property type="match status" value="1"/>
</dbReference>
<dbReference type="InterPro" id="IPR007055">
    <property type="entry name" value="BON_dom"/>
</dbReference>
<dbReference type="InterPro" id="IPR036779">
    <property type="entry name" value="LysM_dom_sf"/>
</dbReference>
<keyword evidence="2" id="KW-0963">Cytoplasm</keyword>
<dbReference type="GO" id="GO:0005737">
    <property type="term" value="C:cytoplasm"/>
    <property type="evidence" value="ECO:0007669"/>
    <property type="project" value="UniProtKB-SubCell"/>
</dbReference>
<dbReference type="Pfam" id="PF01476">
    <property type="entry name" value="LysM"/>
    <property type="match status" value="1"/>
</dbReference>
<evidence type="ECO:0000256" key="1">
    <source>
        <dbReference type="ARBA" id="ARBA00004496"/>
    </source>
</evidence>
<dbReference type="OrthoDB" id="370541at2"/>
<evidence type="ECO:0000313" key="6">
    <source>
        <dbReference type="EMBL" id="AIU72957.1"/>
    </source>
</evidence>
<organism evidence="6 7">
    <name type="scientific">Hafnia alvei FB1</name>
    <dbReference type="NCBI Taxonomy" id="1453496"/>
    <lineage>
        <taxon>Bacteria</taxon>
        <taxon>Pseudomonadati</taxon>
        <taxon>Pseudomonadota</taxon>
        <taxon>Gammaproteobacteria</taxon>
        <taxon>Enterobacterales</taxon>
        <taxon>Hafniaceae</taxon>
        <taxon>Hafnia</taxon>
    </lineage>
</organism>
<name>A0A097R2K6_HAFAL</name>
<feature type="domain" description="LysM" evidence="5">
    <location>
        <begin position="93"/>
        <end position="142"/>
    </location>
</feature>
<accession>A0A097R2K6</accession>
<dbReference type="AlphaFoldDB" id="A0A097R2K6"/>
<dbReference type="KEGG" id="hav:AT03_11560"/>
<evidence type="ECO:0000313" key="7">
    <source>
        <dbReference type="Proteomes" id="UP000029986"/>
    </source>
</evidence>
<dbReference type="eggNOG" id="COG1652">
    <property type="taxonomic scope" value="Bacteria"/>
</dbReference>